<comment type="caution">
    <text evidence="5">The sequence shown here is derived from an EMBL/GenBank/DDBJ whole genome shotgun (WGS) entry which is preliminary data.</text>
</comment>
<sequence>IAKMLLVASLLLSVCIHSSWAQTCGVTPTGPCIGGNCPAPTDTCLTQMCCPTASIVTTTTTTTAAPSTTTAPAATTCVDLLNPRTGVSDCPATAYLCNNAAYYTLMTQQCPRTCSRCSGAVVPITTTTTTNTKCVDLLNPSTGVSDCPSRVSLCNNAAYYTLMTQQCPRTCGRCSVGK</sequence>
<name>A0AAV5SY72_9BILA</name>
<dbReference type="InterPro" id="IPR003582">
    <property type="entry name" value="ShKT_dom"/>
</dbReference>
<keyword evidence="6" id="KW-1185">Reference proteome</keyword>
<dbReference type="EMBL" id="BTSX01000003">
    <property type="protein sequence ID" value="GMS88100.1"/>
    <property type="molecule type" value="Genomic_DNA"/>
</dbReference>
<dbReference type="Proteomes" id="UP001432027">
    <property type="component" value="Unassembled WGS sequence"/>
</dbReference>
<feature type="domain" description="ShKT" evidence="4">
    <location>
        <begin position="133"/>
        <end position="175"/>
    </location>
</feature>
<protein>
    <recommendedName>
        <fullName evidence="4">ShKT domain-containing protein</fullName>
    </recommendedName>
</protein>
<evidence type="ECO:0000313" key="6">
    <source>
        <dbReference type="Proteomes" id="UP001432027"/>
    </source>
</evidence>
<accession>A0AAV5SY72</accession>
<proteinExistence type="predicted"/>
<reference evidence="5" key="1">
    <citation type="submission" date="2023-10" db="EMBL/GenBank/DDBJ databases">
        <title>Genome assembly of Pristionchus species.</title>
        <authorList>
            <person name="Yoshida K."/>
            <person name="Sommer R.J."/>
        </authorList>
    </citation>
    <scope>NUCLEOTIDE SEQUENCE</scope>
    <source>
        <strain evidence="5">RS0144</strain>
    </source>
</reference>
<feature type="domain" description="ShKT" evidence="4">
    <location>
        <begin position="76"/>
        <end position="118"/>
    </location>
</feature>
<dbReference type="SMART" id="SM00254">
    <property type="entry name" value="ShKT"/>
    <property type="match status" value="2"/>
</dbReference>
<evidence type="ECO:0000256" key="2">
    <source>
        <dbReference type="ARBA" id="ARBA00023157"/>
    </source>
</evidence>
<dbReference type="AlphaFoldDB" id="A0AAV5SY72"/>
<organism evidence="5 6">
    <name type="scientific">Pristionchus entomophagus</name>
    <dbReference type="NCBI Taxonomy" id="358040"/>
    <lineage>
        <taxon>Eukaryota</taxon>
        <taxon>Metazoa</taxon>
        <taxon>Ecdysozoa</taxon>
        <taxon>Nematoda</taxon>
        <taxon>Chromadorea</taxon>
        <taxon>Rhabditida</taxon>
        <taxon>Rhabditina</taxon>
        <taxon>Diplogasteromorpha</taxon>
        <taxon>Diplogasteroidea</taxon>
        <taxon>Neodiplogasteridae</taxon>
        <taxon>Pristionchus</taxon>
    </lineage>
</organism>
<evidence type="ECO:0000256" key="1">
    <source>
        <dbReference type="ARBA" id="ARBA00022729"/>
    </source>
</evidence>
<feature type="chain" id="PRO_5043495753" description="ShKT domain-containing protein" evidence="3">
    <location>
        <begin position="22"/>
        <end position="178"/>
    </location>
</feature>
<feature type="non-terminal residue" evidence="5">
    <location>
        <position position="1"/>
    </location>
</feature>
<dbReference type="Pfam" id="PF01549">
    <property type="entry name" value="ShK"/>
    <property type="match status" value="2"/>
</dbReference>
<dbReference type="FunFam" id="1.10.10.1940:FF:000002">
    <property type="entry name" value="PHAryngeal gland Toxin-related"/>
    <property type="match status" value="2"/>
</dbReference>
<feature type="signal peptide" evidence="3">
    <location>
        <begin position="1"/>
        <end position="21"/>
    </location>
</feature>
<evidence type="ECO:0000256" key="3">
    <source>
        <dbReference type="SAM" id="SignalP"/>
    </source>
</evidence>
<keyword evidence="2" id="KW-1015">Disulfide bond</keyword>
<dbReference type="PANTHER" id="PTHR46219:SF5">
    <property type="entry name" value="SHKT DOMAIN-CONTAINING PROTEIN"/>
    <property type="match status" value="1"/>
</dbReference>
<dbReference type="Gene3D" id="1.10.10.1940">
    <property type="match status" value="2"/>
</dbReference>
<keyword evidence="1 3" id="KW-0732">Signal</keyword>
<dbReference type="PANTHER" id="PTHR46219">
    <property type="entry name" value="PROTEIN CBG11138"/>
    <property type="match status" value="1"/>
</dbReference>
<evidence type="ECO:0000313" key="5">
    <source>
        <dbReference type="EMBL" id="GMS88100.1"/>
    </source>
</evidence>
<gene>
    <name evidence="5" type="ORF">PENTCL1PPCAC_10275</name>
</gene>
<evidence type="ECO:0000259" key="4">
    <source>
        <dbReference type="SMART" id="SM00254"/>
    </source>
</evidence>